<dbReference type="PANTHER" id="PTHR14534:SF3">
    <property type="entry name" value="GID COMPLEX SUBUNIT 4 HOMOLOG"/>
    <property type="match status" value="1"/>
</dbReference>
<gene>
    <name evidence="2" type="ORF">RJ640_014386</name>
</gene>
<comment type="caution">
    <text evidence="2">The sequence shown here is derived from an EMBL/GenBank/DDBJ whole genome shotgun (WGS) entry which is preliminary data.</text>
</comment>
<dbReference type="GO" id="GO:0007039">
    <property type="term" value="P:protein catabolic process in the vacuole"/>
    <property type="evidence" value="ECO:0007669"/>
    <property type="project" value="TreeGrafter"/>
</dbReference>
<evidence type="ECO:0000313" key="2">
    <source>
        <dbReference type="EMBL" id="KAK2972328.1"/>
    </source>
</evidence>
<sequence length="283" mass="31501">MPVRVVETSAAPSQAPGANVGHASPQACALLGVGQAFSGTQNVSSPQKDEAWRVNVRIQGFDLDHGYLCGTMEALNVPMADTPVVTFWEGEIVDTKNHTFFTNKWKATSEVDIEHWTKFPSFAPLLSQVKVDGGKSLDLSSYHYIFMRWKEQYFVNVGTDCGLTIAGFYYVCFSCSDGSINGFYYDPNSRIHGTSMLFIVEISKLTKMNYGNWSIQMKILVGSQELWKIVEDGYTEPANVIAKAALSNAQKTTLKISRKKDKKALFLIFQRVDKSTFEKISDG</sequence>
<dbReference type="GO" id="GO:0034657">
    <property type="term" value="C:GID complex"/>
    <property type="evidence" value="ECO:0007669"/>
    <property type="project" value="TreeGrafter"/>
</dbReference>
<dbReference type="PANTHER" id="PTHR14534">
    <property type="entry name" value="VACUOLAR IMPORT AND DEGRADATION PROTEIN 24"/>
    <property type="match status" value="1"/>
</dbReference>
<reference evidence="2" key="1">
    <citation type="submission" date="2022-12" db="EMBL/GenBank/DDBJ databases">
        <title>Draft genome assemblies for two species of Escallonia (Escalloniales).</title>
        <authorList>
            <person name="Chanderbali A."/>
            <person name="Dervinis C."/>
            <person name="Anghel I."/>
            <person name="Soltis D."/>
            <person name="Soltis P."/>
            <person name="Zapata F."/>
        </authorList>
    </citation>
    <scope>NUCLEOTIDE SEQUENCE</scope>
    <source>
        <strain evidence="2">UCBG92.1500</strain>
        <tissue evidence="2">Leaf</tissue>
    </source>
</reference>
<dbReference type="Proteomes" id="UP001187471">
    <property type="component" value="Unassembled WGS sequence"/>
</dbReference>
<organism evidence="2 3">
    <name type="scientific">Escallonia rubra</name>
    <dbReference type="NCBI Taxonomy" id="112253"/>
    <lineage>
        <taxon>Eukaryota</taxon>
        <taxon>Viridiplantae</taxon>
        <taxon>Streptophyta</taxon>
        <taxon>Embryophyta</taxon>
        <taxon>Tracheophyta</taxon>
        <taxon>Spermatophyta</taxon>
        <taxon>Magnoliopsida</taxon>
        <taxon>eudicotyledons</taxon>
        <taxon>Gunneridae</taxon>
        <taxon>Pentapetalae</taxon>
        <taxon>asterids</taxon>
        <taxon>campanulids</taxon>
        <taxon>Escalloniales</taxon>
        <taxon>Escalloniaceae</taxon>
        <taxon>Escallonia</taxon>
    </lineage>
</organism>
<dbReference type="GO" id="GO:0005773">
    <property type="term" value="C:vacuole"/>
    <property type="evidence" value="ECO:0007669"/>
    <property type="project" value="GOC"/>
</dbReference>
<dbReference type="GO" id="GO:0045721">
    <property type="term" value="P:negative regulation of gluconeogenesis"/>
    <property type="evidence" value="ECO:0007669"/>
    <property type="project" value="TreeGrafter"/>
</dbReference>
<dbReference type="Pfam" id="PF09783">
    <property type="entry name" value="Vac_ImportDeg"/>
    <property type="match status" value="1"/>
</dbReference>
<protein>
    <recommendedName>
        <fullName evidence="4">Glucose-induced degradation protein 4 homolog</fullName>
    </recommendedName>
</protein>
<comment type="similarity">
    <text evidence="1">Belongs to the GID4/VID24 family.</text>
</comment>
<dbReference type="GO" id="GO:0006623">
    <property type="term" value="P:protein targeting to vacuole"/>
    <property type="evidence" value="ECO:0007669"/>
    <property type="project" value="TreeGrafter"/>
</dbReference>
<dbReference type="GO" id="GO:0043161">
    <property type="term" value="P:proteasome-mediated ubiquitin-dependent protein catabolic process"/>
    <property type="evidence" value="ECO:0007669"/>
    <property type="project" value="TreeGrafter"/>
</dbReference>
<name>A0AA88U5P4_9ASTE</name>
<accession>A0AA88U5P4</accession>
<dbReference type="AlphaFoldDB" id="A0AA88U5P4"/>
<evidence type="ECO:0000256" key="1">
    <source>
        <dbReference type="ARBA" id="ARBA00061469"/>
    </source>
</evidence>
<keyword evidence="3" id="KW-1185">Reference proteome</keyword>
<evidence type="ECO:0000313" key="3">
    <source>
        <dbReference type="Proteomes" id="UP001187471"/>
    </source>
</evidence>
<evidence type="ECO:0008006" key="4">
    <source>
        <dbReference type="Google" id="ProtNLM"/>
    </source>
</evidence>
<dbReference type="InterPro" id="IPR018618">
    <property type="entry name" value="GID4/10-like"/>
</dbReference>
<proteinExistence type="inferred from homology"/>
<dbReference type="EMBL" id="JAVXUO010002530">
    <property type="protein sequence ID" value="KAK2972328.1"/>
    <property type="molecule type" value="Genomic_DNA"/>
</dbReference>